<evidence type="ECO:0000313" key="2">
    <source>
        <dbReference type="Proteomes" id="UP000036367"/>
    </source>
</evidence>
<comment type="caution">
    <text evidence="1">The sequence shown here is derived from an EMBL/GenBank/DDBJ whole genome shotgun (WGS) entry which is preliminary data.</text>
</comment>
<organism evidence="1 2">
    <name type="scientific">Rhodopirellula islandica</name>
    <dbReference type="NCBI Taxonomy" id="595434"/>
    <lineage>
        <taxon>Bacteria</taxon>
        <taxon>Pseudomonadati</taxon>
        <taxon>Planctomycetota</taxon>
        <taxon>Planctomycetia</taxon>
        <taxon>Pirellulales</taxon>
        <taxon>Pirellulaceae</taxon>
        <taxon>Rhodopirellula</taxon>
    </lineage>
</organism>
<dbReference type="EMBL" id="LECT01000043">
    <property type="protein sequence ID" value="KLU02889.1"/>
    <property type="molecule type" value="Genomic_DNA"/>
</dbReference>
<name>A0A0J1EBG0_RHOIS</name>
<dbReference type="AlphaFoldDB" id="A0A0J1EBG0"/>
<evidence type="ECO:0000313" key="1">
    <source>
        <dbReference type="EMBL" id="KLU02889.1"/>
    </source>
</evidence>
<reference evidence="1" key="1">
    <citation type="submission" date="2015-05" db="EMBL/GenBank/DDBJ databases">
        <title>Permanent draft genome of Rhodopirellula islandicus K833.</title>
        <authorList>
            <person name="Kizina J."/>
            <person name="Richter M."/>
            <person name="Glockner F.O."/>
            <person name="Harder J."/>
        </authorList>
    </citation>
    <scope>NUCLEOTIDE SEQUENCE [LARGE SCALE GENOMIC DNA]</scope>
    <source>
        <strain evidence="1">K833</strain>
    </source>
</reference>
<gene>
    <name evidence="1" type="ORF">RISK_005185</name>
</gene>
<protein>
    <submittedName>
        <fullName evidence="1">Uncharacterized protein</fullName>
    </submittedName>
</protein>
<accession>A0A0J1EBG0</accession>
<sequence length="42" mass="4428">MTGALCVSVVRLILAVGQTQPFITPKRIVRQTPTTAPSGATF</sequence>
<proteinExistence type="predicted"/>
<dbReference type="Proteomes" id="UP000036367">
    <property type="component" value="Unassembled WGS sequence"/>
</dbReference>
<keyword evidence="2" id="KW-1185">Reference proteome</keyword>